<keyword evidence="2" id="KW-1185">Reference proteome</keyword>
<gene>
    <name evidence="1" type="ORF">PMEA_00020109</name>
</gene>
<reference evidence="1 2" key="1">
    <citation type="submission" date="2022-05" db="EMBL/GenBank/DDBJ databases">
        <authorList>
            <consortium name="Genoscope - CEA"/>
            <person name="William W."/>
        </authorList>
    </citation>
    <scope>NUCLEOTIDE SEQUENCE [LARGE SCALE GENOMIC DNA]</scope>
</reference>
<evidence type="ECO:0000313" key="1">
    <source>
        <dbReference type="EMBL" id="CAH3142361.1"/>
    </source>
</evidence>
<dbReference type="PANTHER" id="PTHR33845">
    <property type="entry name" value="C2H2-TYPE DOMAIN-CONTAINING PROTEIN"/>
    <property type="match status" value="1"/>
</dbReference>
<sequence>MDWAMKFLPIGYRETQRDCYIHLFDKCTQNWFAVASILESTVLAFKASYSNLSEVFLRPDNAGCYHNAYLILSLPILGERVGIRIFRYDFSNPQTGGDVCDRRKATLKSHMRRFI</sequence>
<accession>A0AAU9XC68</accession>
<name>A0AAU9XC68_9CNID</name>
<dbReference type="EMBL" id="CALNXJ010000036">
    <property type="protein sequence ID" value="CAH3142361.1"/>
    <property type="molecule type" value="Genomic_DNA"/>
</dbReference>
<comment type="caution">
    <text evidence="1">The sequence shown here is derived from an EMBL/GenBank/DDBJ whole genome shotgun (WGS) entry which is preliminary data.</text>
</comment>
<dbReference type="AlphaFoldDB" id="A0AAU9XC68"/>
<organism evidence="1 2">
    <name type="scientific">Pocillopora meandrina</name>
    <dbReference type="NCBI Taxonomy" id="46732"/>
    <lineage>
        <taxon>Eukaryota</taxon>
        <taxon>Metazoa</taxon>
        <taxon>Cnidaria</taxon>
        <taxon>Anthozoa</taxon>
        <taxon>Hexacorallia</taxon>
        <taxon>Scleractinia</taxon>
        <taxon>Astrocoeniina</taxon>
        <taxon>Pocilloporidae</taxon>
        <taxon>Pocillopora</taxon>
    </lineage>
</organism>
<proteinExistence type="predicted"/>
<protein>
    <submittedName>
        <fullName evidence="1">Uncharacterized protein</fullName>
    </submittedName>
</protein>
<evidence type="ECO:0000313" key="2">
    <source>
        <dbReference type="Proteomes" id="UP001159428"/>
    </source>
</evidence>
<dbReference type="Proteomes" id="UP001159428">
    <property type="component" value="Unassembled WGS sequence"/>
</dbReference>
<dbReference type="PANTHER" id="PTHR33845:SF1">
    <property type="entry name" value="C2H2-TYPE DOMAIN-CONTAINING PROTEIN"/>
    <property type="match status" value="1"/>
</dbReference>